<dbReference type="Gene3D" id="3.20.20.190">
    <property type="entry name" value="Phosphatidylinositol (PI) phosphodiesterase"/>
    <property type="match status" value="1"/>
</dbReference>
<organism evidence="2 3">
    <name type="scientific">Mycena maculata</name>
    <dbReference type="NCBI Taxonomy" id="230809"/>
    <lineage>
        <taxon>Eukaryota</taxon>
        <taxon>Fungi</taxon>
        <taxon>Dikarya</taxon>
        <taxon>Basidiomycota</taxon>
        <taxon>Agaricomycotina</taxon>
        <taxon>Agaricomycetes</taxon>
        <taxon>Agaricomycetidae</taxon>
        <taxon>Agaricales</taxon>
        <taxon>Marasmiineae</taxon>
        <taxon>Mycenaceae</taxon>
        <taxon>Mycena</taxon>
    </lineage>
</organism>
<sequence length="138" mass="15218">MLSPLSPLAISLLVAQALLLPVSAVQQQSLADDALTFRRGLLPNSGHMRLDARLPRLHQARTYESPWDPRLCFASTEHDVDIPSETPRIMALGNGTSTPGVNQKLLPWLRSRKGKRFGIIMLDFFDSVRGMVEAVIGS</sequence>
<feature type="signal peptide" evidence="1">
    <location>
        <begin position="1"/>
        <end position="24"/>
    </location>
</feature>
<proteinExistence type="predicted"/>
<evidence type="ECO:0000313" key="3">
    <source>
        <dbReference type="Proteomes" id="UP001215280"/>
    </source>
</evidence>
<evidence type="ECO:0000256" key="1">
    <source>
        <dbReference type="SAM" id="SignalP"/>
    </source>
</evidence>
<name>A0AAD7HAA8_9AGAR</name>
<gene>
    <name evidence="2" type="ORF">DFH07DRAFT_785445</name>
</gene>
<dbReference type="InterPro" id="IPR017946">
    <property type="entry name" value="PLC-like_Pdiesterase_TIM-brl"/>
</dbReference>
<keyword evidence="3" id="KW-1185">Reference proteome</keyword>
<dbReference type="EMBL" id="JARJLG010000335">
    <property type="protein sequence ID" value="KAJ7716214.1"/>
    <property type="molecule type" value="Genomic_DNA"/>
</dbReference>
<comment type="caution">
    <text evidence="2">The sequence shown here is derived from an EMBL/GenBank/DDBJ whole genome shotgun (WGS) entry which is preliminary data.</text>
</comment>
<protein>
    <submittedName>
        <fullName evidence="2">Uncharacterized protein</fullName>
    </submittedName>
</protein>
<dbReference type="AlphaFoldDB" id="A0AAD7HAA8"/>
<keyword evidence="1" id="KW-0732">Signal</keyword>
<dbReference type="GO" id="GO:0008081">
    <property type="term" value="F:phosphoric diester hydrolase activity"/>
    <property type="evidence" value="ECO:0007669"/>
    <property type="project" value="InterPro"/>
</dbReference>
<dbReference type="GO" id="GO:0006629">
    <property type="term" value="P:lipid metabolic process"/>
    <property type="evidence" value="ECO:0007669"/>
    <property type="project" value="InterPro"/>
</dbReference>
<feature type="chain" id="PRO_5042055124" evidence="1">
    <location>
        <begin position="25"/>
        <end position="138"/>
    </location>
</feature>
<dbReference type="Proteomes" id="UP001215280">
    <property type="component" value="Unassembled WGS sequence"/>
</dbReference>
<evidence type="ECO:0000313" key="2">
    <source>
        <dbReference type="EMBL" id="KAJ7716214.1"/>
    </source>
</evidence>
<accession>A0AAD7HAA8</accession>
<reference evidence="2" key="1">
    <citation type="submission" date="2023-03" db="EMBL/GenBank/DDBJ databases">
        <title>Massive genome expansion in bonnet fungi (Mycena s.s.) driven by repeated elements and novel gene families across ecological guilds.</title>
        <authorList>
            <consortium name="Lawrence Berkeley National Laboratory"/>
            <person name="Harder C.B."/>
            <person name="Miyauchi S."/>
            <person name="Viragh M."/>
            <person name="Kuo A."/>
            <person name="Thoen E."/>
            <person name="Andreopoulos B."/>
            <person name="Lu D."/>
            <person name="Skrede I."/>
            <person name="Drula E."/>
            <person name="Henrissat B."/>
            <person name="Morin E."/>
            <person name="Kohler A."/>
            <person name="Barry K."/>
            <person name="LaButti K."/>
            <person name="Morin E."/>
            <person name="Salamov A."/>
            <person name="Lipzen A."/>
            <person name="Mereny Z."/>
            <person name="Hegedus B."/>
            <person name="Baldrian P."/>
            <person name="Stursova M."/>
            <person name="Weitz H."/>
            <person name="Taylor A."/>
            <person name="Grigoriev I.V."/>
            <person name="Nagy L.G."/>
            <person name="Martin F."/>
            <person name="Kauserud H."/>
        </authorList>
    </citation>
    <scope>NUCLEOTIDE SEQUENCE</scope>
    <source>
        <strain evidence="2">CBHHK188m</strain>
    </source>
</reference>